<reference evidence="2" key="2">
    <citation type="submission" date="2017-09" db="EMBL/GenBank/DDBJ databases">
        <authorList>
            <person name="Ehlers B."/>
            <person name="Leendertz F.H."/>
        </authorList>
    </citation>
    <scope>NUCLEOTIDE SEQUENCE</scope>
    <source>
        <strain evidence="2">MAVP-26</strain>
    </source>
</reference>
<keyword evidence="4" id="KW-1185">Reference proteome</keyword>
<name>A0A249W0G6_VIBPH</name>
<dbReference type="EMBL" id="CP023247">
    <property type="protein sequence ID" value="ASZ50218.1"/>
    <property type="molecule type" value="Genomic_DNA"/>
</dbReference>
<gene>
    <name evidence="3" type="ORF">AKG60_02540</name>
    <name evidence="2" type="ORF">YA91_06405</name>
</gene>
<feature type="region of interest" description="Disordered" evidence="1">
    <location>
        <begin position="43"/>
        <end position="75"/>
    </location>
</feature>
<evidence type="ECO:0000313" key="4">
    <source>
        <dbReference type="Proteomes" id="UP000191946"/>
    </source>
</evidence>
<organism evidence="2">
    <name type="scientific">Vibrio parahaemolyticus</name>
    <dbReference type="NCBI Taxonomy" id="670"/>
    <lineage>
        <taxon>Bacteria</taxon>
        <taxon>Pseudomonadati</taxon>
        <taxon>Pseudomonadota</taxon>
        <taxon>Gammaproteobacteria</taxon>
        <taxon>Vibrionales</taxon>
        <taxon>Vibrionaceae</taxon>
        <taxon>Vibrio</taxon>
    </lineage>
</organism>
<dbReference type="Proteomes" id="UP000191946">
    <property type="component" value="Unassembled WGS sequence"/>
</dbReference>
<evidence type="ECO:0000256" key="1">
    <source>
        <dbReference type="SAM" id="MobiDB-lite"/>
    </source>
</evidence>
<dbReference type="AlphaFoldDB" id="A0A249W0G6"/>
<feature type="compositionally biased region" description="Acidic residues" evidence="1">
    <location>
        <begin position="49"/>
        <end position="70"/>
    </location>
</feature>
<proteinExistence type="predicted"/>
<accession>A0A249W0G6</accession>
<evidence type="ECO:0000313" key="2">
    <source>
        <dbReference type="EMBL" id="ASZ50218.1"/>
    </source>
</evidence>
<sequence>MTGYHDVKPSSLSSFERSDFCKENFKEKEEFTKILSQVEISSKASEGESLLEVEEETINEDEDEDEDEDEGGRPAIEGIVGRDCLNFLLRNPHRNQHLEIKKNAFIVELESIRSSWSRDYSWHNGFYPLSLLKAKLDAEKICSSKPFECNLIGYSESSCFILWKSNHLNLDSTNRVENTTDVLRQISHGTKKYYQVENYILSELVLDSCLKSGLKLDGEYFKDGSNLVKYRVFFKRKYYCFTFDSGRLVDYLEESHDSS</sequence>
<dbReference type="RefSeq" id="WP_023650106.1">
    <property type="nucleotide sequence ID" value="NZ_CP023247.2"/>
</dbReference>
<protein>
    <submittedName>
        <fullName evidence="2">Uncharacterized protein</fullName>
    </submittedName>
</protein>
<reference evidence="3 4" key="1">
    <citation type="submission" date="2015-08" db="EMBL/GenBank/DDBJ databases">
        <title>Draft Genome Sequences of Vibrio parahaemolyticus Strains.</title>
        <authorList>
            <person name="Gonzalez-Escalona N."/>
            <person name="DePaola A."/>
        </authorList>
    </citation>
    <scope>NUCLEOTIDE SEQUENCE [LARGE SCALE GENOMIC DNA]</scope>
    <source>
        <strain evidence="3 4">CFSAN001621</strain>
    </source>
</reference>
<evidence type="ECO:0000313" key="3">
    <source>
        <dbReference type="EMBL" id="OQK04082.1"/>
    </source>
</evidence>
<dbReference type="EMBL" id="LHQV01000003">
    <property type="protein sequence ID" value="OQK04082.1"/>
    <property type="molecule type" value="Genomic_DNA"/>
</dbReference>